<dbReference type="SUPFAM" id="SSF63380">
    <property type="entry name" value="Riboflavin synthase domain-like"/>
    <property type="match status" value="1"/>
</dbReference>
<feature type="domain" description="FAD-binding FR-type" evidence="4">
    <location>
        <begin position="3"/>
        <end position="100"/>
    </location>
</feature>
<gene>
    <name evidence="5" type="ORF">Llon_2000</name>
</gene>
<sequence>MKMKEIKAWVESAIPLTDSILQIILTPEVYIDYTAGQYLQILSSGAAFSYSIANAPLGSHKYELHIRHSLDNPATKTMLEEIKKKGEVILRLPQGDCHINRLHKNKPIIFIAAGTGFAPIKAMIEQLLADGDPRVFELYWGARSQSDLYLDELVMNWQKHVSHFRFFSRLSSVAKEETLPAMVRSQHFLDLADWQIVLGGPFDMVYATRDALVAAGAKKENLFSDAFSFEEID</sequence>
<dbReference type="PANTHER" id="PTHR47354:SF7">
    <property type="entry name" value="NAD(P)H-FLAVIN REDUCTASE"/>
    <property type="match status" value="1"/>
</dbReference>
<dbReference type="InterPro" id="IPR001433">
    <property type="entry name" value="OxRdtase_FAD/NAD-bd"/>
</dbReference>
<dbReference type="AlphaFoldDB" id="A0A0W0VI77"/>
<dbReference type="Pfam" id="PF00175">
    <property type="entry name" value="NAD_binding_1"/>
    <property type="match status" value="1"/>
</dbReference>
<dbReference type="PROSITE" id="PS51384">
    <property type="entry name" value="FAD_FR"/>
    <property type="match status" value="1"/>
</dbReference>
<proteinExistence type="inferred from homology"/>
<dbReference type="Gene3D" id="3.40.50.80">
    <property type="entry name" value="Nucleotide-binding domain of ferredoxin-NADP reductase (FNR) module"/>
    <property type="match status" value="1"/>
</dbReference>
<dbReference type="CDD" id="cd06189">
    <property type="entry name" value="flavin_oxioreductase"/>
    <property type="match status" value="1"/>
</dbReference>
<organism evidence="5 6">
    <name type="scientific">Legionella londiniensis</name>
    <dbReference type="NCBI Taxonomy" id="45068"/>
    <lineage>
        <taxon>Bacteria</taxon>
        <taxon>Pseudomonadati</taxon>
        <taxon>Pseudomonadota</taxon>
        <taxon>Gammaproteobacteria</taxon>
        <taxon>Legionellales</taxon>
        <taxon>Legionellaceae</taxon>
        <taxon>Legionella</taxon>
    </lineage>
</organism>
<evidence type="ECO:0000256" key="3">
    <source>
        <dbReference type="ARBA" id="ARBA00038177"/>
    </source>
</evidence>
<protein>
    <submittedName>
        <fullName evidence="5">CDP-6-deoxy-delta-3,4-glucoseen reductase</fullName>
    </submittedName>
</protein>
<dbReference type="Gene3D" id="2.40.30.10">
    <property type="entry name" value="Translation factors"/>
    <property type="match status" value="1"/>
</dbReference>
<dbReference type="OrthoDB" id="9806195at2"/>
<dbReference type="STRING" id="45068.Llon_2000"/>
<keyword evidence="2" id="KW-0455">Luminescence</keyword>
<accession>A0A0W0VI77</accession>
<reference evidence="5 6" key="1">
    <citation type="submission" date="2015-11" db="EMBL/GenBank/DDBJ databases">
        <title>Genomic analysis of 38 Legionella species identifies large and diverse effector repertoires.</title>
        <authorList>
            <person name="Burstein D."/>
            <person name="Amaro F."/>
            <person name="Zusman T."/>
            <person name="Lifshitz Z."/>
            <person name="Cohen O."/>
            <person name="Gilbert J.A."/>
            <person name="Pupko T."/>
            <person name="Shuman H.A."/>
            <person name="Segal G."/>
        </authorList>
    </citation>
    <scope>NUCLEOTIDE SEQUENCE [LARGE SCALE GENOMIC DNA]</scope>
    <source>
        <strain evidence="5 6">ATCC 49505</strain>
    </source>
</reference>
<dbReference type="InterPro" id="IPR039261">
    <property type="entry name" value="FNR_nucleotide-bd"/>
</dbReference>
<dbReference type="SUPFAM" id="SSF52343">
    <property type="entry name" value="Ferredoxin reductase-like, C-terminal NADP-linked domain"/>
    <property type="match status" value="1"/>
</dbReference>
<evidence type="ECO:0000313" key="5">
    <source>
        <dbReference type="EMBL" id="KTD19828.1"/>
    </source>
</evidence>
<dbReference type="InterPro" id="IPR017938">
    <property type="entry name" value="Riboflavin_synthase-like_b-brl"/>
</dbReference>
<dbReference type="InterPro" id="IPR050415">
    <property type="entry name" value="MRET"/>
</dbReference>
<evidence type="ECO:0000313" key="6">
    <source>
        <dbReference type="Proteomes" id="UP000054997"/>
    </source>
</evidence>
<dbReference type="GO" id="GO:0008218">
    <property type="term" value="P:bioluminescence"/>
    <property type="evidence" value="ECO:0007669"/>
    <property type="project" value="UniProtKB-KW"/>
</dbReference>
<name>A0A0W0VI77_9GAMM</name>
<dbReference type="PATRIC" id="fig|45068.5.peg.2177"/>
<comment type="similarity">
    <text evidence="3">Belongs to the Fre/LuxG FAD/NAD(P) flavoprotein oxidoreductase family.</text>
</comment>
<comment type="caution">
    <text evidence="5">The sequence shown here is derived from an EMBL/GenBank/DDBJ whole genome shotgun (WGS) entry which is preliminary data.</text>
</comment>
<dbReference type="EMBL" id="LNYK01000033">
    <property type="protein sequence ID" value="KTD19828.1"/>
    <property type="molecule type" value="Genomic_DNA"/>
</dbReference>
<dbReference type="Proteomes" id="UP000054997">
    <property type="component" value="Unassembled WGS sequence"/>
</dbReference>
<keyword evidence="1" id="KW-0560">Oxidoreductase</keyword>
<dbReference type="PRINTS" id="PR00410">
    <property type="entry name" value="PHEHYDRXLASE"/>
</dbReference>
<dbReference type="InterPro" id="IPR017927">
    <property type="entry name" value="FAD-bd_FR_type"/>
</dbReference>
<evidence type="ECO:0000256" key="1">
    <source>
        <dbReference type="ARBA" id="ARBA00023002"/>
    </source>
</evidence>
<dbReference type="GO" id="GO:0016491">
    <property type="term" value="F:oxidoreductase activity"/>
    <property type="evidence" value="ECO:0007669"/>
    <property type="project" value="UniProtKB-KW"/>
</dbReference>
<dbReference type="RefSeq" id="WP_058529966.1">
    <property type="nucleotide sequence ID" value="NZ_CAAAHZ010000001.1"/>
</dbReference>
<dbReference type="PANTHER" id="PTHR47354">
    <property type="entry name" value="NADH OXIDOREDUCTASE HCR"/>
    <property type="match status" value="1"/>
</dbReference>
<evidence type="ECO:0000259" key="4">
    <source>
        <dbReference type="PROSITE" id="PS51384"/>
    </source>
</evidence>
<keyword evidence="6" id="KW-1185">Reference proteome</keyword>
<evidence type="ECO:0000256" key="2">
    <source>
        <dbReference type="ARBA" id="ARBA00023223"/>
    </source>
</evidence>